<evidence type="ECO:0000259" key="2">
    <source>
        <dbReference type="Pfam" id="PF13005"/>
    </source>
</evidence>
<dbReference type="Pfam" id="PF13005">
    <property type="entry name" value="zf-IS66"/>
    <property type="match status" value="1"/>
</dbReference>
<dbReference type="EMBL" id="BARU01027750">
    <property type="protein sequence ID" value="GAH76099.1"/>
    <property type="molecule type" value="Genomic_DNA"/>
</dbReference>
<dbReference type="PANTHER" id="PTHR33678">
    <property type="entry name" value="BLL1576 PROTEIN"/>
    <property type="match status" value="1"/>
</dbReference>
<reference evidence="3" key="1">
    <citation type="journal article" date="2014" name="Front. Microbiol.">
        <title>High frequency of phylogenetically diverse reductive dehalogenase-homologous genes in deep subseafloor sedimentary metagenomes.</title>
        <authorList>
            <person name="Kawai M."/>
            <person name="Futagami T."/>
            <person name="Toyoda A."/>
            <person name="Takaki Y."/>
            <person name="Nishi S."/>
            <person name="Hori S."/>
            <person name="Arai W."/>
            <person name="Tsubouchi T."/>
            <person name="Morono Y."/>
            <person name="Uchiyama I."/>
            <person name="Ito T."/>
            <person name="Fujiyama A."/>
            <person name="Inagaki F."/>
            <person name="Takami H."/>
        </authorList>
    </citation>
    <scope>NUCLEOTIDE SEQUENCE</scope>
    <source>
        <strain evidence="3">Expedition CK06-06</strain>
    </source>
</reference>
<gene>
    <name evidence="3" type="ORF">S03H2_44386</name>
</gene>
<dbReference type="Pfam" id="PF03050">
    <property type="entry name" value="DDE_Tnp_IS66"/>
    <property type="match status" value="1"/>
</dbReference>
<dbReference type="NCBIfam" id="NF033517">
    <property type="entry name" value="transpos_IS66"/>
    <property type="match status" value="1"/>
</dbReference>
<protein>
    <submittedName>
        <fullName evidence="3">Uncharacterized protein</fullName>
    </submittedName>
</protein>
<evidence type="ECO:0000259" key="1">
    <source>
        <dbReference type="Pfam" id="PF03050"/>
    </source>
</evidence>
<name>X1JCM1_9ZZZZ</name>
<dbReference type="InterPro" id="IPR004291">
    <property type="entry name" value="Transposase_IS66_central"/>
</dbReference>
<evidence type="ECO:0000313" key="3">
    <source>
        <dbReference type="EMBL" id="GAH76099.1"/>
    </source>
</evidence>
<feature type="non-terminal residue" evidence="3">
    <location>
        <position position="1"/>
    </location>
</feature>
<dbReference type="InterPro" id="IPR052344">
    <property type="entry name" value="Transposase-related"/>
</dbReference>
<dbReference type="InterPro" id="IPR024474">
    <property type="entry name" value="Znf_dom_IS66"/>
</dbReference>
<feature type="non-terminal residue" evidence="3">
    <location>
        <position position="269"/>
    </location>
</feature>
<organism evidence="3">
    <name type="scientific">marine sediment metagenome</name>
    <dbReference type="NCBI Taxonomy" id="412755"/>
    <lineage>
        <taxon>unclassified sequences</taxon>
        <taxon>metagenomes</taxon>
        <taxon>ecological metagenomes</taxon>
    </lineage>
</organism>
<proteinExistence type="predicted"/>
<accession>X1JCM1</accession>
<dbReference type="AlphaFoldDB" id="X1JCM1"/>
<sequence length="269" mass="30872">TGGQKGHPGYTLKMVENPDHIVPHQVSACKGCGFSLKETEATGYEKRQMFDLPPIRVETTEHRAEKKRCPYCGYLNKATFPEEVKQPVQYGSHLKAIAVYLSQYQLLPYERTSELFSDLFNHQLSQATLVNANKRCYEILEPVEEKIKEEIIASPVVHFDETGLHIKGKREWLHVASTETFTFYAAHAKRGCEATNEIGILPKFQGTAVHDFWKPYFKYLCQHALCNAHHLRNLTGILEQDKQDWPQDMIDLLCEIKKIVDEKKPVANQ</sequence>
<comment type="caution">
    <text evidence="3">The sequence shown here is derived from an EMBL/GenBank/DDBJ whole genome shotgun (WGS) entry which is preliminary data.</text>
</comment>
<dbReference type="PANTHER" id="PTHR33678:SF1">
    <property type="entry name" value="BLL1576 PROTEIN"/>
    <property type="match status" value="1"/>
</dbReference>
<feature type="domain" description="Transposase IS66 central" evidence="1">
    <location>
        <begin position="89"/>
        <end position="263"/>
    </location>
</feature>
<feature type="domain" description="Transposase IS66 zinc-finger binding" evidence="2">
    <location>
        <begin position="28"/>
        <end position="73"/>
    </location>
</feature>